<sequence>MAGRLDAAIVAAERQAIDAASMAAQARTARDVFAMELSPALSSPAAHPELLLMQSATAPRRGRAYEMGVLPTGRAARPAPPPLAGAGPPRASELAGLVLSPRAVHAGCVAPTGCAPAGVPSPSGGLMELRRHNGAPGPQLVVTNGARAPPRIGRGASVPPRVAGSSSCRCEQLHDSLPDVQPRQFSQPTPTTTSRQLSHQPQPTLRRGLSTLRSNVKLKPLFFRLRDPPMSDEEELAMRRGFFRKDETRALRKDYLEQSSYTNQFTGNPEVEDRFHRYVSEYQMERVMKRLWLISAGLFGAGLYARAHGGASLAAAAAHMGVPAIVMALAAALLRRPAAERAEEAEARRVSARTGHVDDGVRVIARPRRPTVLRQWWRLVVLLSALVCYNWILWSDWLVKSRGGAFASNPQLQVVWQLVWLLLAVSAVVLNAALDFVHCVLASALLYASFLTASAVELRALWAQPSCAPGARGRPEGVCVAATHELAKGALCGLCGIALFLVGAHRINRFERHSFVQQYLLWGKVEENEEMIAGEHVELLALFANPTLPAHMAAQMGLRPLKLGQELRFLLRTIPKMFLEVQPAATMADARETLERLNPRIIMFSGHTFMGALAFELDNGRIDMHSPPAMFVNLLSRAAAGGSKRLEAVFLNGCLTTALGNDILSAMPWLTVVCWNSITEDQAARSFAVGFVDALGDSLAKHDLRVRERLTIDAAFVAGCVNLLNDGFRLGDPQRYLHPPNHPHAATPDFSGACWGCLPPVHGDAVLLKRLDGGNVMLRCAGTDGKLTGERLTPSVWSAHAQQQQPMAGRPAAEQPRLARQQAAGCASAPSAVGGGTVLEESDEIDSPTRTPDMSRSPLRAPGDADAPRALQPRVRLDETRGVLDAEQAATAAAPAALVQGATPRAAEPPLARLDPDV</sequence>
<feature type="compositionally biased region" description="Polar residues" evidence="1">
    <location>
        <begin position="183"/>
        <end position="203"/>
    </location>
</feature>
<gene>
    <name evidence="3" type="ORF">KFE25_014201</name>
</gene>
<reference evidence="3" key="1">
    <citation type="submission" date="2021-05" db="EMBL/GenBank/DDBJ databases">
        <title>The genome of the haptophyte Pavlova lutheri (Diacronema luteri, Pavlovales) - a model for lipid biosynthesis in eukaryotic algae.</title>
        <authorList>
            <person name="Hulatt C.J."/>
            <person name="Posewitz M.C."/>
        </authorList>
    </citation>
    <scope>NUCLEOTIDE SEQUENCE</scope>
    <source>
        <strain evidence="3">NIVA-4/92</strain>
    </source>
</reference>
<proteinExistence type="predicted"/>
<feature type="transmembrane region" description="Helical" evidence="2">
    <location>
        <begin position="376"/>
        <end position="394"/>
    </location>
</feature>
<feature type="compositionally biased region" description="Basic and acidic residues" evidence="1">
    <location>
        <begin position="875"/>
        <end position="884"/>
    </location>
</feature>
<evidence type="ECO:0000313" key="4">
    <source>
        <dbReference type="Proteomes" id="UP000751190"/>
    </source>
</evidence>
<name>A0A8J6C6F2_DIALT</name>
<keyword evidence="2" id="KW-0812">Transmembrane</keyword>
<accession>A0A8J6C6F2</accession>
<keyword evidence="2" id="KW-1133">Transmembrane helix</keyword>
<feature type="compositionally biased region" description="Low complexity" evidence="1">
    <location>
        <begin position="885"/>
        <end position="904"/>
    </location>
</feature>
<dbReference type="Proteomes" id="UP000751190">
    <property type="component" value="Unassembled WGS sequence"/>
</dbReference>
<comment type="caution">
    <text evidence="3">The sequence shown here is derived from an EMBL/GenBank/DDBJ whole genome shotgun (WGS) entry which is preliminary data.</text>
</comment>
<evidence type="ECO:0000256" key="2">
    <source>
        <dbReference type="SAM" id="Phobius"/>
    </source>
</evidence>
<feature type="transmembrane region" description="Helical" evidence="2">
    <location>
        <begin position="414"/>
        <end position="434"/>
    </location>
</feature>
<feature type="transmembrane region" description="Helical" evidence="2">
    <location>
        <begin position="441"/>
        <end position="462"/>
    </location>
</feature>
<feature type="region of interest" description="Disordered" evidence="1">
    <location>
        <begin position="798"/>
        <end position="918"/>
    </location>
</feature>
<keyword evidence="2" id="KW-0472">Membrane</keyword>
<feature type="region of interest" description="Disordered" evidence="1">
    <location>
        <begin position="144"/>
        <end position="204"/>
    </location>
</feature>
<evidence type="ECO:0000313" key="3">
    <source>
        <dbReference type="EMBL" id="KAG8460056.1"/>
    </source>
</evidence>
<keyword evidence="4" id="KW-1185">Reference proteome</keyword>
<dbReference type="EMBL" id="JAGTXO010000035">
    <property type="protein sequence ID" value="KAG8460056.1"/>
    <property type="molecule type" value="Genomic_DNA"/>
</dbReference>
<dbReference type="AlphaFoldDB" id="A0A8J6C6F2"/>
<feature type="transmembrane region" description="Helical" evidence="2">
    <location>
        <begin position="291"/>
        <end position="307"/>
    </location>
</feature>
<feature type="transmembrane region" description="Helical" evidence="2">
    <location>
        <begin position="313"/>
        <end position="334"/>
    </location>
</feature>
<evidence type="ECO:0008006" key="5">
    <source>
        <dbReference type="Google" id="ProtNLM"/>
    </source>
</evidence>
<organism evidence="3 4">
    <name type="scientific">Diacronema lutheri</name>
    <name type="common">Unicellular marine alga</name>
    <name type="synonym">Monochrysis lutheri</name>
    <dbReference type="NCBI Taxonomy" id="2081491"/>
    <lineage>
        <taxon>Eukaryota</taxon>
        <taxon>Haptista</taxon>
        <taxon>Haptophyta</taxon>
        <taxon>Pavlovophyceae</taxon>
        <taxon>Pavlovales</taxon>
        <taxon>Pavlovaceae</taxon>
        <taxon>Diacronema</taxon>
    </lineage>
</organism>
<protein>
    <recommendedName>
        <fullName evidence="5">CHAT domain-containing protein</fullName>
    </recommendedName>
</protein>
<evidence type="ECO:0000256" key="1">
    <source>
        <dbReference type="SAM" id="MobiDB-lite"/>
    </source>
</evidence>
<dbReference type="OrthoDB" id="10454878at2759"/>